<organism evidence="2 3">
    <name type="scientific">Thiorhodovibrio winogradskyi</name>
    <dbReference type="NCBI Taxonomy" id="77007"/>
    <lineage>
        <taxon>Bacteria</taxon>
        <taxon>Pseudomonadati</taxon>
        <taxon>Pseudomonadota</taxon>
        <taxon>Gammaproteobacteria</taxon>
        <taxon>Chromatiales</taxon>
        <taxon>Chromatiaceae</taxon>
        <taxon>Thiorhodovibrio</taxon>
    </lineage>
</organism>
<dbReference type="Proteomes" id="UP001432180">
    <property type="component" value="Chromosome"/>
</dbReference>
<accession>A0ABZ0SGP1</accession>
<dbReference type="EMBL" id="CP121472">
    <property type="protein sequence ID" value="WPL19272.1"/>
    <property type="molecule type" value="Genomic_DNA"/>
</dbReference>
<reference evidence="2 3" key="1">
    <citation type="journal article" date="2023" name="Microorganisms">
        <title>Thiorhodovibrio frisius and Trv. litoralis spp. nov., Two Novel Members from a Clade of Fastidious Purple Sulfur Bacteria That Exhibit Unique Red-Shifted Light-Harvesting Capabilities.</title>
        <authorList>
            <person name="Methner A."/>
            <person name="Kuzyk S.B."/>
            <person name="Petersen J."/>
            <person name="Bauer S."/>
            <person name="Brinkmann H."/>
            <person name="Sichau K."/>
            <person name="Wanner G."/>
            <person name="Wolf J."/>
            <person name="Neumann-Schaal M."/>
            <person name="Henke P."/>
            <person name="Tank M."/>
            <person name="Sproer C."/>
            <person name="Bunk B."/>
            <person name="Overmann J."/>
        </authorList>
    </citation>
    <scope>NUCLEOTIDE SEQUENCE [LARGE SCALE GENOMIC DNA]</scope>
    <source>
        <strain evidence="2 3">DSM 6702</strain>
    </source>
</reference>
<gene>
    <name evidence="2" type="ORF">Thiowin_04387</name>
</gene>
<feature type="signal peptide" evidence="1">
    <location>
        <begin position="1"/>
        <end position="23"/>
    </location>
</feature>
<dbReference type="InterPro" id="IPR001893">
    <property type="entry name" value="Cys-rich_GLG1_repeat"/>
</dbReference>
<dbReference type="Pfam" id="PF00839">
    <property type="entry name" value="Cys_rich_FGFR"/>
    <property type="match status" value="2"/>
</dbReference>
<dbReference type="PANTHER" id="PTHR11884:SF1">
    <property type="entry name" value="GOLGI APPARATUS PROTEIN 1"/>
    <property type="match status" value="1"/>
</dbReference>
<dbReference type="PANTHER" id="PTHR11884">
    <property type="entry name" value="SELECTIN LIGAND RELATED"/>
    <property type="match status" value="1"/>
</dbReference>
<evidence type="ECO:0000313" key="2">
    <source>
        <dbReference type="EMBL" id="WPL19272.1"/>
    </source>
</evidence>
<dbReference type="RefSeq" id="WP_328985028.1">
    <property type="nucleotide sequence ID" value="NZ_CP121472.1"/>
</dbReference>
<name>A0ABZ0SGP1_9GAMM</name>
<protein>
    <submittedName>
        <fullName evidence="2">Cysteine rich repeat</fullName>
    </submittedName>
</protein>
<evidence type="ECO:0000313" key="3">
    <source>
        <dbReference type="Proteomes" id="UP001432180"/>
    </source>
</evidence>
<feature type="chain" id="PRO_5045859779" evidence="1">
    <location>
        <begin position="24"/>
        <end position="140"/>
    </location>
</feature>
<sequence length="140" mass="14951">MNRSIFATTIFVFFTVLASGALAQGNPLAKTLSKGCKNEVEAHCADVTPGAGRILACLYAYGDKLSGQCELALYDASVQLEQAVDLLTDVAKECDQDLDEYCDSVAAGEARLLICLQKHEEQVSDGCKKALSNAGLKEDQ</sequence>
<dbReference type="InterPro" id="IPR039728">
    <property type="entry name" value="GLG1"/>
</dbReference>
<keyword evidence="1" id="KW-0732">Signal</keyword>
<proteinExistence type="predicted"/>
<keyword evidence="3" id="KW-1185">Reference proteome</keyword>
<evidence type="ECO:0000256" key="1">
    <source>
        <dbReference type="SAM" id="SignalP"/>
    </source>
</evidence>